<evidence type="ECO:0000313" key="1">
    <source>
        <dbReference type="EMBL" id="CEH16748.1"/>
    </source>
</evidence>
<reference evidence="1 2" key="1">
    <citation type="submission" date="2014-09" db="EMBL/GenBank/DDBJ databases">
        <authorList>
            <person name="Magalhaes I.L.F."/>
            <person name="Oliveira U."/>
            <person name="Santos F.R."/>
            <person name="Vidigal T.H.D.A."/>
            <person name="Brescovit A.D."/>
            <person name="Santos A.J."/>
        </authorList>
    </citation>
    <scope>NUCLEOTIDE SEQUENCE [LARGE SCALE GENOMIC DNA]</scope>
</reference>
<evidence type="ECO:0000313" key="2">
    <source>
        <dbReference type="Proteomes" id="UP000054845"/>
    </source>
</evidence>
<keyword evidence="2" id="KW-1185">Reference proteome</keyword>
<dbReference type="EMBL" id="CCYA01000391">
    <property type="protein sequence ID" value="CEH16748.1"/>
    <property type="molecule type" value="Genomic_DNA"/>
</dbReference>
<accession>A0A0P1BK02</accession>
<sequence length="88" mass="9340">MGRSDCNAPGIGGSWLGPAATLRAGPCSFQPTRDRATMPAFTASGVKVVMDGRTGIPRFCQDSWSSREKINLDSYSQGKAQTEQSAQS</sequence>
<organism evidence="1 2">
    <name type="scientific">Ceraceosorus bombacis</name>
    <dbReference type="NCBI Taxonomy" id="401625"/>
    <lineage>
        <taxon>Eukaryota</taxon>
        <taxon>Fungi</taxon>
        <taxon>Dikarya</taxon>
        <taxon>Basidiomycota</taxon>
        <taxon>Ustilaginomycotina</taxon>
        <taxon>Exobasidiomycetes</taxon>
        <taxon>Ceraceosorales</taxon>
        <taxon>Ceraceosoraceae</taxon>
        <taxon>Ceraceosorus</taxon>
    </lineage>
</organism>
<dbReference type="Proteomes" id="UP000054845">
    <property type="component" value="Unassembled WGS sequence"/>
</dbReference>
<name>A0A0P1BK02_9BASI</name>
<proteinExistence type="predicted"/>
<protein>
    <submittedName>
        <fullName evidence="1">Uncharacterized protein</fullName>
    </submittedName>
</protein>
<dbReference type="AlphaFoldDB" id="A0A0P1BK02"/>